<sequence length="265" mass="29456">MVKIHEDLVEVEDSVAVEEEMVTTQGQLAKFVSPFNPFSGVAAITNSMHPASKSLSQDQLESSFSSVESCNSIKELWHRRLEQNGRAERKHRHIVEMGLTLLAQANMPLRYCESNKGYKFLSSIGRIYVSRHVMFNESEFPFKTQFLHSKQFEEIITNPVTLWFILPNLSSTQSSPPNSPKNLSNSSRDILNLSSQATSPNLDVLNLQDTQEVESLSSLNQGASLPDHARADTQEVESSSSLNQGASLLDHALPVNSQVHETDAS</sequence>
<feature type="region of interest" description="Disordered" evidence="1">
    <location>
        <begin position="215"/>
        <end position="265"/>
    </location>
</feature>
<feature type="domain" description="Retroviral polymerase SH3-like" evidence="2">
    <location>
        <begin position="109"/>
        <end position="145"/>
    </location>
</feature>
<feature type="compositionally biased region" description="Polar residues" evidence="1">
    <location>
        <begin position="236"/>
        <end position="246"/>
    </location>
</feature>
<name>A0A5C7HA88_9ROSI</name>
<evidence type="ECO:0000313" key="4">
    <source>
        <dbReference type="Proteomes" id="UP000323000"/>
    </source>
</evidence>
<accession>A0A5C7HA88</accession>
<dbReference type="Pfam" id="PF25597">
    <property type="entry name" value="SH3_retrovirus"/>
    <property type="match status" value="1"/>
</dbReference>
<dbReference type="OrthoDB" id="10659488at2759"/>
<evidence type="ECO:0000256" key="1">
    <source>
        <dbReference type="SAM" id="MobiDB-lite"/>
    </source>
</evidence>
<evidence type="ECO:0000259" key="2">
    <source>
        <dbReference type="Pfam" id="PF25597"/>
    </source>
</evidence>
<gene>
    <name evidence="3" type="ORF">EZV62_019073</name>
</gene>
<dbReference type="Proteomes" id="UP000323000">
    <property type="component" value="Chromosome 9"/>
</dbReference>
<dbReference type="AlphaFoldDB" id="A0A5C7HA88"/>
<dbReference type="InterPro" id="IPR057670">
    <property type="entry name" value="SH3_retrovirus"/>
</dbReference>
<protein>
    <recommendedName>
        <fullName evidence="2">Retroviral polymerase SH3-like domain-containing protein</fullName>
    </recommendedName>
</protein>
<dbReference type="EMBL" id="VAHF01000009">
    <property type="protein sequence ID" value="TXG53817.1"/>
    <property type="molecule type" value="Genomic_DNA"/>
</dbReference>
<organism evidence="3 4">
    <name type="scientific">Acer yangbiense</name>
    <dbReference type="NCBI Taxonomy" id="1000413"/>
    <lineage>
        <taxon>Eukaryota</taxon>
        <taxon>Viridiplantae</taxon>
        <taxon>Streptophyta</taxon>
        <taxon>Embryophyta</taxon>
        <taxon>Tracheophyta</taxon>
        <taxon>Spermatophyta</taxon>
        <taxon>Magnoliopsida</taxon>
        <taxon>eudicotyledons</taxon>
        <taxon>Gunneridae</taxon>
        <taxon>Pentapetalae</taxon>
        <taxon>rosids</taxon>
        <taxon>malvids</taxon>
        <taxon>Sapindales</taxon>
        <taxon>Sapindaceae</taxon>
        <taxon>Hippocastanoideae</taxon>
        <taxon>Acereae</taxon>
        <taxon>Acer</taxon>
    </lineage>
</organism>
<comment type="caution">
    <text evidence="3">The sequence shown here is derived from an EMBL/GenBank/DDBJ whole genome shotgun (WGS) entry which is preliminary data.</text>
</comment>
<keyword evidence="4" id="KW-1185">Reference proteome</keyword>
<reference evidence="4" key="1">
    <citation type="journal article" date="2019" name="Gigascience">
        <title>De novo genome assembly of the endangered Acer yangbiense, a plant species with extremely small populations endemic to Yunnan Province, China.</title>
        <authorList>
            <person name="Yang J."/>
            <person name="Wariss H.M."/>
            <person name="Tao L."/>
            <person name="Zhang R."/>
            <person name="Yun Q."/>
            <person name="Hollingsworth P."/>
            <person name="Dao Z."/>
            <person name="Luo G."/>
            <person name="Guo H."/>
            <person name="Ma Y."/>
            <person name="Sun W."/>
        </authorList>
    </citation>
    <scope>NUCLEOTIDE SEQUENCE [LARGE SCALE GENOMIC DNA]</scope>
    <source>
        <strain evidence="4">cv. Malutang</strain>
    </source>
</reference>
<proteinExistence type="predicted"/>
<evidence type="ECO:0000313" key="3">
    <source>
        <dbReference type="EMBL" id="TXG53817.1"/>
    </source>
</evidence>